<protein>
    <submittedName>
        <fullName evidence="1">Uncharacterized protein</fullName>
    </submittedName>
</protein>
<dbReference type="EMBL" id="VSSQ01017779">
    <property type="protein sequence ID" value="MPM60395.1"/>
    <property type="molecule type" value="Genomic_DNA"/>
</dbReference>
<dbReference type="AlphaFoldDB" id="A0A645B4P4"/>
<gene>
    <name evidence="1" type="ORF">SDC9_107246</name>
</gene>
<accession>A0A645B4P4</accession>
<sequence length="224" mass="24378">MNKIIQIDERAPAPVKDALDNGDLSVNAGYNITRLLEKLPEETRDAAAERAVELAKQRKDYKAAFDISLDDMNALVKSDGEAADAIRAALGGGELSVNGGKEVARTLLEMPEDVREAAAADAEGLAGLEADYRKKSQAVDDNADVAKAYNAAFERVADINGAEREVRVWIEWAGIRKDEISGLIGEAENAAAVFSQIAEILRKIHEQEVEPYEEAVRESRPEQS</sequence>
<proteinExistence type="predicted"/>
<evidence type="ECO:0000313" key="1">
    <source>
        <dbReference type="EMBL" id="MPM60395.1"/>
    </source>
</evidence>
<name>A0A645B4P4_9ZZZZ</name>
<organism evidence="1">
    <name type="scientific">bioreactor metagenome</name>
    <dbReference type="NCBI Taxonomy" id="1076179"/>
    <lineage>
        <taxon>unclassified sequences</taxon>
        <taxon>metagenomes</taxon>
        <taxon>ecological metagenomes</taxon>
    </lineage>
</organism>
<comment type="caution">
    <text evidence="1">The sequence shown here is derived from an EMBL/GenBank/DDBJ whole genome shotgun (WGS) entry which is preliminary data.</text>
</comment>
<reference evidence="1" key="1">
    <citation type="submission" date="2019-08" db="EMBL/GenBank/DDBJ databases">
        <authorList>
            <person name="Kucharzyk K."/>
            <person name="Murdoch R.W."/>
            <person name="Higgins S."/>
            <person name="Loffler F."/>
        </authorList>
    </citation>
    <scope>NUCLEOTIDE SEQUENCE</scope>
</reference>